<dbReference type="InterPro" id="IPR023296">
    <property type="entry name" value="Glyco_hydro_beta-prop_sf"/>
</dbReference>
<dbReference type="SUPFAM" id="SSF75005">
    <property type="entry name" value="Arabinanase/levansucrase/invertase"/>
    <property type="match status" value="1"/>
</dbReference>
<organism evidence="1 2">
    <name type="scientific">Lactobacillus phage LpeD</name>
    <dbReference type="NCBI Taxonomy" id="2041210"/>
    <lineage>
        <taxon>Viruses</taxon>
        <taxon>Duplodnaviria</taxon>
        <taxon>Heunggongvirae</taxon>
        <taxon>Uroviricota</taxon>
        <taxon>Caudoviricetes</taxon>
        <taxon>Herelleviridae</taxon>
        <taxon>Elpedvirus</taxon>
        <taxon>Elpedvirus LpeD</taxon>
    </lineage>
</organism>
<name>A0A291I9J9_9CAUD</name>
<evidence type="ECO:0000313" key="1">
    <source>
        <dbReference type="EMBL" id="ATG86353.1"/>
    </source>
</evidence>
<dbReference type="Proteomes" id="UP000229296">
    <property type="component" value="Segment"/>
</dbReference>
<keyword evidence="2" id="KW-1185">Reference proteome</keyword>
<protein>
    <submittedName>
        <fullName evidence="1">Uncharacterized protein</fullName>
    </submittedName>
</protein>
<evidence type="ECO:0000313" key="2">
    <source>
        <dbReference type="Proteomes" id="UP000229296"/>
    </source>
</evidence>
<dbReference type="EMBL" id="MF787246">
    <property type="protein sequence ID" value="ATG86353.1"/>
    <property type="molecule type" value="Genomic_DNA"/>
</dbReference>
<sequence length="867" mass="95717">MSDYSELKNKFKTGDTPTGEEYAELIDLAGGANDKAQNAVVDNHDGSITVNGNKFTPVNDNKDNSMQLNGTKVVPVSDDGNGAIHFNGKSMVPVKDNQDGTITVNNQTYQPANADLVANNSDFAGTSAISRGQLSSTQVLGELQDGIYGFGQTDTQWPDGPEQLKGKPIWGSLEQWTKGGPTFQRIYTNQQEEWWRQKSGAPAVWGSWDKNAKSSDIQNSNTVSNQFPFRAIISSFSGANLMHLDLYWTNDYATFFPINKSIPNNTGQVRDPSIAYFDGRFWIAYTWGVYYSYDLIDFTPVNLPAIKQGVSNWAPEWVVNGNDVYLMATSGSVEIWGSTADFRSYWCTFDYNNLQFTPWQGLDYNNPTGVWTNIDNTATYYNGSWWLAMKDEYHYGQADYFPKIRLYKSSQPVGGYQYVTDIPFTQKVEGVSLIVADGIMICYADAFEIGATYRLESNNGTTWVNERNVVSSDGSRTQHFTVLPLTSEEQQRTIQKAISYYQPSLAGSGVANFRTSIPRIPLNAGVNELYPRQGIEYYYHITGDVPTGSLVEVNLHMDYNYGYSKIHFENDNGSGTVTLRINRNDAFYAPNGAPYWETTTYDSPVTLVSVGSDDWAGVPSKPYKIVSDPNDRRGGANYLIGTGSGFQFTAPGVNQVGSIMGAYQVSARAVGKALSGQPIIVGFDITVSNGDGGKLFFGFTGGGDWTATYLNRPFPTGTYHITQIVMLGRDLHIGDQMRITVDNSAATYAISNVMMTIGTQEHDWQAAPEDHQLPIEAISTNSDTNLDSLPANGDFTFGGTISWQGGPSPLSGQSRWGYLKQVFVATGAVTFQTIYTNQSEVFFRQRSGYPSTWGDWLRVGMTQVGTV</sequence>
<accession>A0A291I9J9</accession>
<gene>
    <name evidence="1" type="ORF">LpeD_55</name>
</gene>
<reference evidence="1 2" key="1">
    <citation type="submission" date="2017-08" db="EMBL/GenBank/DDBJ databases">
        <title>Isolation and Characterization of phages of Lactobacillus pentosus and plantarum.</title>
        <authorList>
            <person name="Qi R."/>
            <person name="Yu M."/>
            <person name="Qiao X."/>
            <person name="Li Y."/>
        </authorList>
    </citation>
    <scope>NUCLEOTIDE SEQUENCE [LARGE SCALE GENOMIC DNA]</scope>
</reference>
<proteinExistence type="predicted"/>